<evidence type="ECO:0000313" key="4">
    <source>
        <dbReference type="Proteomes" id="UP000647491"/>
    </source>
</evidence>
<dbReference type="InterPro" id="IPR052734">
    <property type="entry name" value="Nod_factor_acetyltransferase"/>
</dbReference>
<dbReference type="PANTHER" id="PTHR37312">
    <property type="entry name" value="MEMBRANE-BOUND ACYLTRANSFERASE YKRP-RELATED"/>
    <property type="match status" value="1"/>
</dbReference>
<organism evidence="3 4">
    <name type="scientific">Enterocloster hominis</name>
    <name type="common">ex Liu et al. 2021</name>
    <dbReference type="NCBI Taxonomy" id="2763663"/>
    <lineage>
        <taxon>Bacteria</taxon>
        <taxon>Bacillati</taxon>
        <taxon>Bacillota</taxon>
        <taxon>Clostridia</taxon>
        <taxon>Lachnospirales</taxon>
        <taxon>Lachnospiraceae</taxon>
        <taxon>Enterocloster</taxon>
    </lineage>
</organism>
<keyword evidence="1" id="KW-0472">Membrane</keyword>
<feature type="domain" description="Acyltransferase 3" evidence="2">
    <location>
        <begin position="15"/>
        <end position="165"/>
    </location>
</feature>
<keyword evidence="4" id="KW-1185">Reference proteome</keyword>
<protein>
    <submittedName>
        <fullName evidence="3">Acyltransferase family protein</fullName>
    </submittedName>
</protein>
<accession>A0ABR7NPV0</accession>
<sequence length="173" mass="19983">MSPVMKNSEIMTTLYRFVYTFHMPLFFFLAGIVAPLGKTDKWGQTKSKIERLMISYFVWAIIYWPLKIVFVDLARNNTRIPWWSLLLGNNPDGELWFLYVLFVLSLVTIWVVNEKTEKILLVIALILTFFSPLYPAKYAFPGISLSFSCYQVFLCAGCLLRKDKDKSIGGLSV</sequence>
<dbReference type="InterPro" id="IPR002656">
    <property type="entry name" value="Acyl_transf_3_dom"/>
</dbReference>
<evidence type="ECO:0000259" key="2">
    <source>
        <dbReference type="Pfam" id="PF01757"/>
    </source>
</evidence>
<comment type="caution">
    <text evidence="3">The sequence shown here is derived from an EMBL/GenBank/DDBJ whole genome shotgun (WGS) entry which is preliminary data.</text>
</comment>
<keyword evidence="3" id="KW-0808">Transferase</keyword>
<dbReference type="PANTHER" id="PTHR37312:SF1">
    <property type="entry name" value="MEMBRANE-BOUND ACYLTRANSFERASE YKRP-RELATED"/>
    <property type="match status" value="1"/>
</dbReference>
<keyword evidence="3" id="KW-0012">Acyltransferase</keyword>
<feature type="transmembrane region" description="Helical" evidence="1">
    <location>
        <begin position="56"/>
        <end position="75"/>
    </location>
</feature>
<dbReference type="EMBL" id="JACRTJ010000006">
    <property type="protein sequence ID" value="MBC8598144.1"/>
    <property type="molecule type" value="Genomic_DNA"/>
</dbReference>
<proteinExistence type="predicted"/>
<keyword evidence="1" id="KW-0812">Transmembrane</keyword>
<feature type="transmembrane region" description="Helical" evidence="1">
    <location>
        <begin position="14"/>
        <end position="36"/>
    </location>
</feature>
<evidence type="ECO:0000256" key="1">
    <source>
        <dbReference type="SAM" id="Phobius"/>
    </source>
</evidence>
<keyword evidence="1" id="KW-1133">Transmembrane helix</keyword>
<evidence type="ECO:0000313" key="3">
    <source>
        <dbReference type="EMBL" id="MBC8598144.1"/>
    </source>
</evidence>
<reference evidence="3 4" key="1">
    <citation type="submission" date="2020-08" db="EMBL/GenBank/DDBJ databases">
        <title>Genome public.</title>
        <authorList>
            <person name="Liu C."/>
            <person name="Sun Q."/>
        </authorList>
    </citation>
    <scope>NUCLEOTIDE SEQUENCE [LARGE SCALE GENOMIC DNA]</scope>
    <source>
        <strain evidence="3 4">BX10</strain>
    </source>
</reference>
<dbReference type="Pfam" id="PF01757">
    <property type="entry name" value="Acyl_transf_3"/>
    <property type="match status" value="1"/>
</dbReference>
<feature type="transmembrane region" description="Helical" evidence="1">
    <location>
        <begin position="95"/>
        <end position="112"/>
    </location>
</feature>
<feature type="transmembrane region" description="Helical" evidence="1">
    <location>
        <begin position="119"/>
        <end position="136"/>
    </location>
</feature>
<name>A0ABR7NPV0_9FIRM</name>
<dbReference type="Proteomes" id="UP000647491">
    <property type="component" value="Unassembled WGS sequence"/>
</dbReference>
<gene>
    <name evidence="3" type="ORF">H8708_02710</name>
</gene>
<dbReference type="GO" id="GO:0016746">
    <property type="term" value="F:acyltransferase activity"/>
    <property type="evidence" value="ECO:0007669"/>
    <property type="project" value="UniProtKB-KW"/>
</dbReference>
<feature type="transmembrane region" description="Helical" evidence="1">
    <location>
        <begin position="142"/>
        <end position="160"/>
    </location>
</feature>